<sequence>MDRLSRICRGCWDQMHVPIPIRGPLAVPFRIVGISRSRMNPNICTICERAFRRVQKQKHISTVATILFADIRGYTRLSERLEPLELSEIVSAFHDQCARGIWAHDGIVNKQMGDGLMAIFNFPIKVEAHAEAAIAAALDIQRLCKAELSRLAARLDLPPGETVGVGVGIHSGKVEIGEFSTDHSEFTAIGGTVNLASRLESAAAAGEVIVSSECAALAPQLAGGAVARPLTLKGIEQPLLGHVIAAAA</sequence>
<dbReference type="EMBL" id="FWFR01000001">
    <property type="protein sequence ID" value="SLN45540.1"/>
    <property type="molecule type" value="Genomic_DNA"/>
</dbReference>
<dbReference type="InterPro" id="IPR001054">
    <property type="entry name" value="A/G_cyclase"/>
</dbReference>
<dbReference type="Proteomes" id="UP000193200">
    <property type="component" value="Unassembled WGS sequence"/>
</dbReference>
<gene>
    <name evidence="2" type="primary">cyaA_12</name>
    <name evidence="2" type="ORF">OCH7691_01961</name>
</gene>
<dbReference type="InParanoid" id="A0A1Y5SUW1"/>
<dbReference type="Pfam" id="PF00211">
    <property type="entry name" value="Guanylate_cyc"/>
    <property type="match status" value="1"/>
</dbReference>
<keyword evidence="3" id="KW-1185">Reference proteome</keyword>
<organism evidence="2 3">
    <name type="scientific">Oceanibacterium hippocampi</name>
    <dbReference type="NCBI Taxonomy" id="745714"/>
    <lineage>
        <taxon>Bacteria</taxon>
        <taxon>Pseudomonadati</taxon>
        <taxon>Pseudomonadota</taxon>
        <taxon>Alphaproteobacteria</taxon>
        <taxon>Sneathiellales</taxon>
        <taxon>Sneathiellaceae</taxon>
        <taxon>Oceanibacterium</taxon>
    </lineage>
</organism>
<dbReference type="GO" id="GO:0035556">
    <property type="term" value="P:intracellular signal transduction"/>
    <property type="evidence" value="ECO:0007669"/>
    <property type="project" value="InterPro"/>
</dbReference>
<dbReference type="PANTHER" id="PTHR43081">
    <property type="entry name" value="ADENYLATE CYCLASE, TERMINAL-DIFFERENTIATION SPECIFIC-RELATED"/>
    <property type="match status" value="1"/>
</dbReference>
<dbReference type="SUPFAM" id="SSF55073">
    <property type="entry name" value="Nucleotide cyclase"/>
    <property type="match status" value="1"/>
</dbReference>
<protein>
    <submittedName>
        <fullName evidence="2">Adenylate cyclase 1</fullName>
        <ecNumber evidence="2">4.6.1.1</ecNumber>
    </submittedName>
</protein>
<dbReference type="GO" id="GO:0006171">
    <property type="term" value="P:cAMP biosynthetic process"/>
    <property type="evidence" value="ECO:0007669"/>
    <property type="project" value="TreeGrafter"/>
</dbReference>
<dbReference type="InterPro" id="IPR050697">
    <property type="entry name" value="Adenylyl/Guanylyl_Cyclase_3/4"/>
</dbReference>
<keyword evidence="2" id="KW-0456">Lyase</keyword>
<evidence type="ECO:0000313" key="2">
    <source>
        <dbReference type="EMBL" id="SLN45540.1"/>
    </source>
</evidence>
<dbReference type="EC" id="4.6.1.1" evidence="2"/>
<reference evidence="2 3" key="1">
    <citation type="submission" date="2017-03" db="EMBL/GenBank/DDBJ databases">
        <authorList>
            <person name="Afonso C.L."/>
            <person name="Miller P.J."/>
            <person name="Scott M.A."/>
            <person name="Spackman E."/>
            <person name="Goraichik I."/>
            <person name="Dimitrov K.M."/>
            <person name="Suarez D.L."/>
            <person name="Swayne D.E."/>
        </authorList>
    </citation>
    <scope>NUCLEOTIDE SEQUENCE [LARGE SCALE GENOMIC DNA]</scope>
    <source>
        <strain evidence="2 3">CECT 7691</strain>
    </source>
</reference>
<dbReference type="PANTHER" id="PTHR43081:SF20">
    <property type="entry name" value="TWO-COMPONENT RESPONSE REGULATOR"/>
    <property type="match status" value="1"/>
</dbReference>
<evidence type="ECO:0000313" key="3">
    <source>
        <dbReference type="Proteomes" id="UP000193200"/>
    </source>
</evidence>
<dbReference type="OrthoDB" id="5476461at2"/>
<dbReference type="CDD" id="cd07302">
    <property type="entry name" value="CHD"/>
    <property type="match status" value="1"/>
</dbReference>
<proteinExistence type="predicted"/>
<dbReference type="GO" id="GO:0004016">
    <property type="term" value="F:adenylate cyclase activity"/>
    <property type="evidence" value="ECO:0007669"/>
    <property type="project" value="UniProtKB-EC"/>
</dbReference>
<dbReference type="RefSeq" id="WP_139839605.1">
    <property type="nucleotide sequence ID" value="NZ_FWFR01000001.1"/>
</dbReference>
<dbReference type="PROSITE" id="PS50125">
    <property type="entry name" value="GUANYLATE_CYCLASE_2"/>
    <property type="match status" value="1"/>
</dbReference>
<dbReference type="SMART" id="SM00044">
    <property type="entry name" value="CYCc"/>
    <property type="match status" value="1"/>
</dbReference>
<evidence type="ECO:0000259" key="1">
    <source>
        <dbReference type="PROSITE" id="PS50125"/>
    </source>
</evidence>
<dbReference type="InterPro" id="IPR029787">
    <property type="entry name" value="Nucleotide_cyclase"/>
</dbReference>
<feature type="domain" description="Guanylate cyclase" evidence="1">
    <location>
        <begin position="65"/>
        <end position="200"/>
    </location>
</feature>
<dbReference type="Gene3D" id="3.30.70.1230">
    <property type="entry name" value="Nucleotide cyclase"/>
    <property type="match status" value="1"/>
</dbReference>
<accession>A0A1Y5SUW1</accession>
<dbReference type="AlphaFoldDB" id="A0A1Y5SUW1"/>
<name>A0A1Y5SUW1_9PROT</name>